<dbReference type="InterPro" id="IPR000524">
    <property type="entry name" value="Tscrpt_reg_HTH_GntR"/>
</dbReference>
<accession>A0A0D0IKE5</accession>
<gene>
    <name evidence="5" type="ORF">SD72_14750</name>
</gene>
<evidence type="ECO:0000256" key="1">
    <source>
        <dbReference type="ARBA" id="ARBA00023015"/>
    </source>
</evidence>
<dbReference type="Pfam" id="PF07729">
    <property type="entry name" value="FCD"/>
    <property type="match status" value="1"/>
</dbReference>
<evidence type="ECO:0000256" key="2">
    <source>
        <dbReference type="ARBA" id="ARBA00023125"/>
    </source>
</evidence>
<dbReference type="InterPro" id="IPR011711">
    <property type="entry name" value="GntR_C"/>
</dbReference>
<dbReference type="GO" id="GO:0003700">
    <property type="term" value="F:DNA-binding transcription factor activity"/>
    <property type="evidence" value="ECO:0007669"/>
    <property type="project" value="InterPro"/>
</dbReference>
<name>A0A0D0IKE5_9MICO</name>
<evidence type="ECO:0000313" key="6">
    <source>
        <dbReference type="Proteomes" id="UP000032120"/>
    </source>
</evidence>
<dbReference type="AlphaFoldDB" id="A0A0D0IKE5"/>
<keyword evidence="3" id="KW-0804">Transcription</keyword>
<dbReference type="EMBL" id="JXSQ01000031">
    <property type="protein sequence ID" value="KIP51547.1"/>
    <property type="molecule type" value="Genomic_DNA"/>
</dbReference>
<dbReference type="SUPFAM" id="SSF46785">
    <property type="entry name" value="Winged helix' DNA-binding domain"/>
    <property type="match status" value="1"/>
</dbReference>
<comment type="caution">
    <text evidence="5">The sequence shown here is derived from an EMBL/GenBank/DDBJ whole genome shotgun (WGS) entry which is preliminary data.</text>
</comment>
<evidence type="ECO:0000313" key="5">
    <source>
        <dbReference type="EMBL" id="KIP51547.1"/>
    </source>
</evidence>
<dbReference type="Gene3D" id="1.10.10.10">
    <property type="entry name" value="Winged helix-like DNA-binding domain superfamily/Winged helix DNA-binding domain"/>
    <property type="match status" value="1"/>
</dbReference>
<dbReference type="InterPro" id="IPR036390">
    <property type="entry name" value="WH_DNA-bd_sf"/>
</dbReference>
<feature type="domain" description="HTH gntR-type" evidence="4">
    <location>
        <begin position="10"/>
        <end position="77"/>
    </location>
</feature>
<evidence type="ECO:0000256" key="3">
    <source>
        <dbReference type="ARBA" id="ARBA00023163"/>
    </source>
</evidence>
<keyword evidence="2" id="KW-0238">DNA-binding</keyword>
<dbReference type="Proteomes" id="UP000032120">
    <property type="component" value="Unassembled WGS sequence"/>
</dbReference>
<dbReference type="Gene3D" id="1.20.120.530">
    <property type="entry name" value="GntR ligand-binding domain-like"/>
    <property type="match status" value="1"/>
</dbReference>
<dbReference type="OrthoDB" id="8680240at2"/>
<dbReference type="PANTHER" id="PTHR43537">
    <property type="entry name" value="TRANSCRIPTIONAL REGULATOR, GNTR FAMILY"/>
    <property type="match status" value="1"/>
</dbReference>
<evidence type="ECO:0000259" key="4">
    <source>
        <dbReference type="PROSITE" id="PS50949"/>
    </source>
</evidence>
<dbReference type="SMART" id="SM00895">
    <property type="entry name" value="FCD"/>
    <property type="match status" value="1"/>
</dbReference>
<organism evidence="5 6">
    <name type="scientific">Leucobacter komagatae</name>
    <dbReference type="NCBI Taxonomy" id="55969"/>
    <lineage>
        <taxon>Bacteria</taxon>
        <taxon>Bacillati</taxon>
        <taxon>Actinomycetota</taxon>
        <taxon>Actinomycetes</taxon>
        <taxon>Micrococcales</taxon>
        <taxon>Microbacteriaceae</taxon>
        <taxon>Leucobacter</taxon>
    </lineage>
</organism>
<dbReference type="Pfam" id="PF00392">
    <property type="entry name" value="GntR"/>
    <property type="match status" value="1"/>
</dbReference>
<dbReference type="InterPro" id="IPR036388">
    <property type="entry name" value="WH-like_DNA-bd_sf"/>
</dbReference>
<dbReference type="PROSITE" id="PS50949">
    <property type="entry name" value="HTH_GNTR"/>
    <property type="match status" value="1"/>
</dbReference>
<proteinExistence type="predicted"/>
<dbReference type="InterPro" id="IPR008920">
    <property type="entry name" value="TF_FadR/GntR_C"/>
</dbReference>
<reference evidence="5 6" key="1">
    <citation type="submission" date="2015-01" db="EMBL/GenBank/DDBJ databases">
        <title>Draft genome sequence of Leucobacter komagatae strain VKM ST2845.</title>
        <authorList>
            <person name="Karlyshev A.V."/>
            <person name="Kudryashova E.B."/>
        </authorList>
    </citation>
    <scope>NUCLEOTIDE SEQUENCE [LARGE SCALE GENOMIC DNA]</scope>
    <source>
        <strain evidence="5 6">VKM ST2845</strain>
    </source>
</reference>
<keyword evidence="6" id="KW-1185">Reference proteome</keyword>
<dbReference type="RefSeq" id="WP_042545232.1">
    <property type="nucleotide sequence ID" value="NZ_JXSQ01000031.1"/>
</dbReference>
<dbReference type="PANTHER" id="PTHR43537:SF5">
    <property type="entry name" value="UXU OPERON TRANSCRIPTIONAL REGULATOR"/>
    <property type="match status" value="1"/>
</dbReference>
<dbReference type="SMART" id="SM00345">
    <property type="entry name" value="HTH_GNTR"/>
    <property type="match status" value="1"/>
</dbReference>
<dbReference type="GO" id="GO:0003677">
    <property type="term" value="F:DNA binding"/>
    <property type="evidence" value="ECO:0007669"/>
    <property type="project" value="UniProtKB-KW"/>
</dbReference>
<dbReference type="SUPFAM" id="SSF48008">
    <property type="entry name" value="GntR ligand-binding domain-like"/>
    <property type="match status" value="1"/>
</dbReference>
<sequence length="219" mass="23897">MNVLHTVERQRMSDIAFDRLLEAIIREDLAPGARIRDAELASQLGLSRTPVREAVNRLIDLGLAESKPSAHTRVATLTARSVERTLEILQPLDRLAVEQAVQHIGQPELTKLRALNDSFAAAIDTGSPAAILEADVAFHQALRDYADNPVLARIMMQLDPHVQRILYRKFSSRHGAPNTVHHHVALLELIATGDAVGAAESSAMQWGALGGQVGDLFTD</sequence>
<protein>
    <submittedName>
        <fullName evidence="5">GntR family transcriptional regulator</fullName>
    </submittedName>
</protein>
<keyword evidence="1" id="KW-0805">Transcription regulation</keyword>